<dbReference type="SUPFAM" id="SSF57959">
    <property type="entry name" value="Leucine zipper domain"/>
    <property type="match status" value="1"/>
</dbReference>
<dbReference type="GO" id="GO:0003700">
    <property type="term" value="F:DNA-binding transcription factor activity"/>
    <property type="evidence" value="ECO:0007669"/>
    <property type="project" value="InterPro"/>
</dbReference>
<keyword evidence="4" id="KW-1185">Reference proteome</keyword>
<protein>
    <submittedName>
        <fullName evidence="3">Basic-leucine zipper transcription factor</fullName>
    </submittedName>
</protein>
<sequence>MSISSITSSPLPSSASLVANSPPETNTDMSSPPLSHKHNSRSPNSPTLSYPMSMPNSPDSPTFQHTSNAAIHHPHPQYHGYQQQQQQQQRRRHMPYHIDQHHQHRHHPYQQRDTNYAASHYPVSSHSNSNQYGHYRTTRSSSVSSATSATAPPLTLQERRQRNKAASAKYRAKKNQQHGEMRMLISSLTKENDLLQRQLDHVRRDNDKLKATCDKLRGKMMAEKMLKKLLHSENPQAGDLQGFVDDEDDEDDEDDDDMDGLDEDGDDIGNEQHFLGPAKHIHRYNGDSDGSYYSASNQPQPQSNVIANTQHTNPFDEDIDFEDEGDDDDDNYSDENQLDYSQGGRTRS</sequence>
<dbReference type="InterPro" id="IPR046347">
    <property type="entry name" value="bZIP_sf"/>
</dbReference>
<feature type="region of interest" description="Disordered" evidence="1">
    <location>
        <begin position="231"/>
        <end position="348"/>
    </location>
</feature>
<feature type="compositionally biased region" description="Polar residues" evidence="1">
    <location>
        <begin position="41"/>
        <end position="69"/>
    </location>
</feature>
<reference evidence="3 4" key="1">
    <citation type="submission" date="2015-06" db="EMBL/GenBank/DDBJ databases">
        <title>Expansion of signal transduction pathways in fungi by whole-genome duplication.</title>
        <authorList>
            <consortium name="DOE Joint Genome Institute"/>
            <person name="Corrochano L.M."/>
            <person name="Kuo A."/>
            <person name="Marcet-Houben M."/>
            <person name="Polaino S."/>
            <person name="Salamov A."/>
            <person name="Villalobos J.M."/>
            <person name="Alvarez M.I."/>
            <person name="Avalos J."/>
            <person name="Benito E.P."/>
            <person name="Benoit I."/>
            <person name="Burger G."/>
            <person name="Camino L.P."/>
            <person name="Canovas D."/>
            <person name="Cerda-Olmedo E."/>
            <person name="Cheng J.-F."/>
            <person name="Dominguez A."/>
            <person name="Elias M."/>
            <person name="Eslava A.P."/>
            <person name="Glaser F."/>
            <person name="Grimwood J."/>
            <person name="Gutierrez G."/>
            <person name="Heitman J."/>
            <person name="Henrissat B."/>
            <person name="Iturriaga E.A."/>
            <person name="Lang B.F."/>
            <person name="Lavin J.L."/>
            <person name="Lee S."/>
            <person name="Li W."/>
            <person name="Lindquist E."/>
            <person name="Lopez-Garcia S."/>
            <person name="Luque E.M."/>
            <person name="Marcos A.T."/>
            <person name="Martin J."/>
            <person name="Mccluskey K."/>
            <person name="Medina H.R."/>
            <person name="Miralles-Duran A."/>
            <person name="Miyazaki A."/>
            <person name="Munoz-Torres E."/>
            <person name="Oguiza J.A."/>
            <person name="Ohm R."/>
            <person name="Olmedo M."/>
            <person name="Orejas M."/>
            <person name="Ortiz-Castellanos L."/>
            <person name="Pisabarro A.G."/>
            <person name="Rodriguez-Romero J."/>
            <person name="Ruiz-Herrera J."/>
            <person name="Ruiz-Vazquez R."/>
            <person name="Sanz C."/>
            <person name="Schackwitz W."/>
            <person name="Schmutz J."/>
            <person name="Shahriari M."/>
            <person name="Shelest E."/>
            <person name="Silva-Franco F."/>
            <person name="Soanes D."/>
            <person name="Syed K."/>
            <person name="Tagua V.G."/>
            <person name="Talbot N.J."/>
            <person name="Thon M."/>
            <person name="De Vries R.P."/>
            <person name="Wiebenga A."/>
            <person name="Yadav J.S."/>
            <person name="Braun E.L."/>
            <person name="Baker S."/>
            <person name="Garre V."/>
            <person name="Horwitz B."/>
            <person name="Torres-Martinez S."/>
            <person name="Idnurm A."/>
            <person name="Herrera-Estrella A."/>
            <person name="Gabaldon T."/>
            <person name="Grigoriev I.V."/>
        </authorList>
    </citation>
    <scope>NUCLEOTIDE SEQUENCE [LARGE SCALE GENOMIC DNA]</scope>
    <source>
        <strain evidence="3 4">CBS 277.49</strain>
    </source>
</reference>
<dbReference type="PROSITE" id="PS00036">
    <property type="entry name" value="BZIP_BASIC"/>
    <property type="match status" value="1"/>
</dbReference>
<dbReference type="AlphaFoldDB" id="A0A168NAF9"/>
<dbReference type="InterPro" id="IPR004827">
    <property type="entry name" value="bZIP"/>
</dbReference>
<feature type="region of interest" description="Disordered" evidence="1">
    <location>
        <begin position="1"/>
        <end position="93"/>
    </location>
</feature>
<evidence type="ECO:0000313" key="4">
    <source>
        <dbReference type="Proteomes" id="UP000077051"/>
    </source>
</evidence>
<feature type="compositionally biased region" description="Acidic residues" evidence="1">
    <location>
        <begin position="315"/>
        <end position="337"/>
    </location>
</feature>
<feature type="compositionally biased region" description="Polar residues" evidence="1">
    <location>
        <begin position="24"/>
        <end position="33"/>
    </location>
</feature>
<gene>
    <name evidence="3" type="ORF">MUCCIDRAFT_106578</name>
</gene>
<name>A0A168NAF9_MUCCL</name>
<evidence type="ECO:0000256" key="1">
    <source>
        <dbReference type="SAM" id="MobiDB-lite"/>
    </source>
</evidence>
<evidence type="ECO:0000259" key="2">
    <source>
        <dbReference type="PROSITE" id="PS50217"/>
    </source>
</evidence>
<dbReference type="Pfam" id="PF07716">
    <property type="entry name" value="bZIP_2"/>
    <property type="match status" value="1"/>
</dbReference>
<feature type="compositionally biased region" description="Acidic residues" evidence="1">
    <location>
        <begin position="244"/>
        <end position="269"/>
    </location>
</feature>
<dbReference type="Proteomes" id="UP000077051">
    <property type="component" value="Unassembled WGS sequence"/>
</dbReference>
<accession>A0A168NAF9</accession>
<feature type="compositionally biased region" description="Low complexity" evidence="1">
    <location>
        <begin position="77"/>
        <end position="88"/>
    </location>
</feature>
<feature type="compositionally biased region" description="Low complexity" evidence="1">
    <location>
        <begin position="1"/>
        <end position="23"/>
    </location>
</feature>
<dbReference type="VEuPathDB" id="FungiDB:MUCCIDRAFT_106578"/>
<dbReference type="OrthoDB" id="1939598at2759"/>
<feature type="compositionally biased region" description="Low complexity" evidence="1">
    <location>
        <begin position="138"/>
        <end position="151"/>
    </location>
</feature>
<organism evidence="3 4">
    <name type="scientific">Mucor lusitanicus CBS 277.49</name>
    <dbReference type="NCBI Taxonomy" id="747725"/>
    <lineage>
        <taxon>Eukaryota</taxon>
        <taxon>Fungi</taxon>
        <taxon>Fungi incertae sedis</taxon>
        <taxon>Mucoromycota</taxon>
        <taxon>Mucoromycotina</taxon>
        <taxon>Mucoromycetes</taxon>
        <taxon>Mucorales</taxon>
        <taxon>Mucorineae</taxon>
        <taxon>Mucoraceae</taxon>
        <taxon>Mucor</taxon>
    </lineage>
</organism>
<dbReference type="SMART" id="SM00338">
    <property type="entry name" value="BRLZ"/>
    <property type="match status" value="1"/>
</dbReference>
<feature type="region of interest" description="Disordered" evidence="1">
    <location>
        <begin position="123"/>
        <end position="177"/>
    </location>
</feature>
<proteinExistence type="predicted"/>
<dbReference type="CDD" id="cd14705">
    <property type="entry name" value="bZIP_Zip1"/>
    <property type="match status" value="1"/>
</dbReference>
<feature type="compositionally biased region" description="Polar residues" evidence="1">
    <location>
        <begin position="338"/>
        <end position="348"/>
    </location>
</feature>
<comment type="caution">
    <text evidence="3">The sequence shown here is derived from an EMBL/GenBank/DDBJ whole genome shotgun (WGS) entry which is preliminary data.</text>
</comment>
<dbReference type="STRING" id="747725.A0A168NAF9"/>
<feature type="compositionally biased region" description="Polar residues" evidence="1">
    <location>
        <begin position="291"/>
        <end position="313"/>
    </location>
</feature>
<feature type="domain" description="BZIP" evidence="2">
    <location>
        <begin position="157"/>
        <end position="216"/>
    </location>
</feature>
<dbReference type="Gene3D" id="1.20.5.170">
    <property type="match status" value="1"/>
</dbReference>
<dbReference type="EMBL" id="AMYB01000002">
    <property type="protein sequence ID" value="OAD06017.1"/>
    <property type="molecule type" value="Genomic_DNA"/>
</dbReference>
<dbReference type="PROSITE" id="PS50217">
    <property type="entry name" value="BZIP"/>
    <property type="match status" value="1"/>
</dbReference>
<evidence type="ECO:0000313" key="3">
    <source>
        <dbReference type="EMBL" id="OAD06017.1"/>
    </source>
</evidence>
<feature type="compositionally biased region" description="Polar residues" evidence="1">
    <location>
        <begin position="123"/>
        <end position="132"/>
    </location>
</feature>